<sequence>MTLEYYFSKTSDNMTRQKKAKMTETEDEEHGEGAQASAPEHASSSSNTDPNILKAMDNITEKITNVSTLK</sequence>
<accession>A0AAD9B7H5</accession>
<evidence type="ECO:0000313" key="2">
    <source>
        <dbReference type="EMBL" id="KAK1878595.1"/>
    </source>
</evidence>
<dbReference type="EMBL" id="JASDAP010000026">
    <property type="protein sequence ID" value="KAK1878595.1"/>
    <property type="molecule type" value="Genomic_DNA"/>
</dbReference>
<organism evidence="2 3">
    <name type="scientific">Dissostichus eleginoides</name>
    <name type="common">Patagonian toothfish</name>
    <name type="synonym">Dissostichus amissus</name>
    <dbReference type="NCBI Taxonomy" id="100907"/>
    <lineage>
        <taxon>Eukaryota</taxon>
        <taxon>Metazoa</taxon>
        <taxon>Chordata</taxon>
        <taxon>Craniata</taxon>
        <taxon>Vertebrata</taxon>
        <taxon>Euteleostomi</taxon>
        <taxon>Actinopterygii</taxon>
        <taxon>Neopterygii</taxon>
        <taxon>Teleostei</taxon>
        <taxon>Neoteleostei</taxon>
        <taxon>Acanthomorphata</taxon>
        <taxon>Eupercaria</taxon>
        <taxon>Perciformes</taxon>
        <taxon>Notothenioidei</taxon>
        <taxon>Nototheniidae</taxon>
        <taxon>Dissostichus</taxon>
    </lineage>
</organism>
<name>A0AAD9B7H5_DISEL</name>
<evidence type="ECO:0000256" key="1">
    <source>
        <dbReference type="SAM" id="MobiDB-lite"/>
    </source>
</evidence>
<feature type="region of interest" description="Disordered" evidence="1">
    <location>
        <begin position="1"/>
        <end position="52"/>
    </location>
</feature>
<keyword evidence="3" id="KW-1185">Reference proteome</keyword>
<dbReference type="AlphaFoldDB" id="A0AAD9B7H5"/>
<evidence type="ECO:0000313" key="3">
    <source>
        <dbReference type="Proteomes" id="UP001228049"/>
    </source>
</evidence>
<gene>
    <name evidence="2" type="ORF">KUDE01_026721</name>
</gene>
<proteinExistence type="predicted"/>
<comment type="caution">
    <text evidence="2">The sequence shown here is derived from an EMBL/GenBank/DDBJ whole genome shotgun (WGS) entry which is preliminary data.</text>
</comment>
<protein>
    <submittedName>
        <fullName evidence="2">Ribosome maturation factor RimM</fullName>
    </submittedName>
</protein>
<dbReference type="Proteomes" id="UP001228049">
    <property type="component" value="Unassembled WGS sequence"/>
</dbReference>
<reference evidence="2" key="1">
    <citation type="submission" date="2023-04" db="EMBL/GenBank/DDBJ databases">
        <title>Chromosome-level genome of Chaenocephalus aceratus.</title>
        <authorList>
            <person name="Park H."/>
        </authorList>
    </citation>
    <scope>NUCLEOTIDE SEQUENCE</scope>
    <source>
        <strain evidence="2">DE</strain>
        <tissue evidence="2">Muscle</tissue>
    </source>
</reference>